<feature type="transmembrane region" description="Helical" evidence="1">
    <location>
        <begin position="12"/>
        <end position="34"/>
    </location>
</feature>
<proteinExistence type="predicted"/>
<sequence length="77" mass="8477">MLSLDAHSILKAIAVLLIWISCAVVASFFMFPAWEVMKMILVGLSPLIAAIAVLGVTFLVSLQDKRRSKSDSDNERQ</sequence>
<dbReference type="PATRIC" id="fig|316.97.peg.4515"/>
<organism evidence="2 3">
    <name type="scientific">Stutzerimonas stutzeri</name>
    <name type="common">Pseudomonas stutzeri</name>
    <dbReference type="NCBI Taxonomy" id="316"/>
    <lineage>
        <taxon>Bacteria</taxon>
        <taxon>Pseudomonadati</taxon>
        <taxon>Pseudomonadota</taxon>
        <taxon>Gammaproteobacteria</taxon>
        <taxon>Pseudomonadales</taxon>
        <taxon>Pseudomonadaceae</taxon>
        <taxon>Stutzerimonas</taxon>
    </lineage>
</organism>
<dbReference type="KEGG" id="pstu:UIB01_22540"/>
<evidence type="ECO:0000256" key="1">
    <source>
        <dbReference type="SAM" id="Phobius"/>
    </source>
</evidence>
<feature type="transmembrane region" description="Helical" evidence="1">
    <location>
        <begin position="40"/>
        <end position="62"/>
    </location>
</feature>
<evidence type="ECO:0000313" key="3">
    <source>
        <dbReference type="Proteomes" id="UP000025238"/>
    </source>
</evidence>
<geneLocation type="plasmid" evidence="2 3">
    <name>pLIB119</name>
</geneLocation>
<protein>
    <submittedName>
        <fullName evidence="2">Uncharacterized protein</fullName>
    </submittedName>
</protein>
<dbReference type="EMBL" id="CP007510">
    <property type="protein sequence ID" value="AHY45263.1"/>
    <property type="molecule type" value="Genomic_DNA"/>
</dbReference>
<keyword evidence="2" id="KW-0614">Plasmid</keyword>
<reference evidence="2 3" key="1">
    <citation type="submission" date="2014-03" db="EMBL/GenBank/DDBJ databases">
        <title>Complete genome sequence of Pseudomonas stutzeri 19SMN4.</title>
        <authorList>
            <person name="Brunet-Galmes I."/>
            <person name="Nogales B."/>
            <person name="Busquets A."/>
            <person name="Pena A."/>
            <person name="Gomila M."/>
            <person name="Garcia-Valdes E."/>
            <person name="Lalucat J."/>
            <person name="Bennasar A."/>
            <person name="Bosch R."/>
        </authorList>
    </citation>
    <scope>NUCLEOTIDE SEQUENCE [LARGE SCALE GENOMIC DNA]</scope>
    <source>
        <strain evidence="2 3">19SMN4</strain>
        <plasmid evidence="3">Plasmid pLIB119</plasmid>
    </source>
</reference>
<dbReference type="AlphaFoldDB" id="A0A023WYV2"/>
<dbReference type="Proteomes" id="UP000025238">
    <property type="component" value="Plasmid pLIB119"/>
</dbReference>
<accession>A0A023WYV2</accession>
<keyword evidence="1" id="KW-1133">Transmembrane helix</keyword>
<dbReference type="RefSeq" id="WP_040138032.1">
    <property type="nucleotide sequence ID" value="NZ_JAOEAK010000002.1"/>
</dbReference>
<gene>
    <name evidence="2" type="ORF">UIB01_22540</name>
</gene>
<keyword evidence="1" id="KW-0812">Transmembrane</keyword>
<evidence type="ECO:0000313" key="2">
    <source>
        <dbReference type="EMBL" id="AHY45263.1"/>
    </source>
</evidence>
<name>A0A023WYV2_STUST</name>
<keyword evidence="1" id="KW-0472">Membrane</keyword>